<accession>A0ABT0J521</accession>
<keyword evidence="3" id="KW-1185">Reference proteome</keyword>
<gene>
    <name evidence="2" type="ORF">M1843_12550</name>
</gene>
<comment type="caution">
    <text evidence="2">The sequence shown here is derived from an EMBL/GenBank/DDBJ whole genome shotgun (WGS) entry which is preliminary data.</text>
</comment>
<feature type="transmembrane region" description="Helical" evidence="1">
    <location>
        <begin position="47"/>
        <end position="69"/>
    </location>
</feature>
<keyword evidence="1" id="KW-0472">Membrane</keyword>
<organism evidence="2 3">
    <name type="scientific">Isoptericola peretonis</name>
    <dbReference type="NCBI Taxonomy" id="2918523"/>
    <lineage>
        <taxon>Bacteria</taxon>
        <taxon>Bacillati</taxon>
        <taxon>Actinomycetota</taxon>
        <taxon>Actinomycetes</taxon>
        <taxon>Micrococcales</taxon>
        <taxon>Promicromonosporaceae</taxon>
        <taxon>Isoptericola</taxon>
    </lineage>
</organism>
<evidence type="ECO:0000313" key="3">
    <source>
        <dbReference type="Proteomes" id="UP001651050"/>
    </source>
</evidence>
<proteinExistence type="predicted"/>
<feature type="transmembrane region" description="Helical" evidence="1">
    <location>
        <begin position="23"/>
        <end position="41"/>
    </location>
</feature>
<keyword evidence="1" id="KW-1133">Transmembrane helix</keyword>
<dbReference type="Proteomes" id="UP001651050">
    <property type="component" value="Unassembled WGS sequence"/>
</dbReference>
<reference evidence="2 3" key="1">
    <citation type="submission" date="2022-02" db="EMBL/GenBank/DDBJ databases">
        <title>The car tank lid bacteriome: a reservoir of bacteria with potential in bioremediation of fuel.</title>
        <authorList>
            <person name="Vidal-Verdu A."/>
            <person name="Gomez-Martinez D."/>
            <person name="Latorre-Perez A."/>
            <person name="Pereto J."/>
            <person name="Porcar M."/>
        </authorList>
    </citation>
    <scope>NUCLEOTIDE SEQUENCE [LARGE SCALE GENOMIC DNA]</scope>
    <source>
        <strain evidence="2 3">4D.3</strain>
    </source>
</reference>
<name>A0ABT0J521_9MICO</name>
<dbReference type="RefSeq" id="WP_416344414.1">
    <property type="nucleotide sequence ID" value="NZ_JALQCY010000003.1"/>
</dbReference>
<evidence type="ECO:0000256" key="1">
    <source>
        <dbReference type="SAM" id="Phobius"/>
    </source>
</evidence>
<protein>
    <submittedName>
        <fullName evidence="2">Uncharacterized protein</fullName>
    </submittedName>
</protein>
<keyword evidence="1" id="KW-0812">Transmembrane</keyword>
<evidence type="ECO:0000313" key="2">
    <source>
        <dbReference type="EMBL" id="MCK9794577.1"/>
    </source>
</evidence>
<dbReference type="EMBL" id="JALQCY010000003">
    <property type="protein sequence ID" value="MCK9794577.1"/>
    <property type="molecule type" value="Genomic_DNA"/>
</dbReference>
<sequence length="91" mass="9304">MADQEQAPSAPTRPVVVPRPESSATLLGTGLVLLIVGQVLMQVGMDSLSGVLGLLAVAVGVISLASGIYRAARNLDSIAAASYNESLRRDG</sequence>